<keyword evidence="9" id="KW-0067">ATP-binding</keyword>
<dbReference type="Gene3D" id="3.30.565.10">
    <property type="entry name" value="Histidine kinase-like ATPase, C-terminal domain"/>
    <property type="match status" value="1"/>
</dbReference>
<dbReference type="Gene3D" id="3.30.450.20">
    <property type="entry name" value="PAS domain"/>
    <property type="match status" value="3"/>
</dbReference>
<dbReference type="SMART" id="SM00387">
    <property type="entry name" value="HATPase_c"/>
    <property type="match status" value="1"/>
</dbReference>
<proteinExistence type="predicted"/>
<dbReference type="CDD" id="cd00082">
    <property type="entry name" value="HisKA"/>
    <property type="match status" value="1"/>
</dbReference>
<dbReference type="PRINTS" id="PR00344">
    <property type="entry name" value="BCTRLSENSOR"/>
</dbReference>
<evidence type="ECO:0000256" key="4">
    <source>
        <dbReference type="ARBA" id="ARBA00023012"/>
    </source>
</evidence>
<evidence type="ECO:0000256" key="6">
    <source>
        <dbReference type="SAM" id="Phobius"/>
    </source>
</evidence>
<evidence type="ECO:0000313" key="10">
    <source>
        <dbReference type="Proteomes" id="UP001266357"/>
    </source>
</evidence>
<dbReference type="EMBL" id="JAVRIF010000003">
    <property type="protein sequence ID" value="MDT0603340.1"/>
    <property type="molecule type" value="Genomic_DNA"/>
</dbReference>
<evidence type="ECO:0000259" key="7">
    <source>
        <dbReference type="PROSITE" id="PS50109"/>
    </source>
</evidence>
<dbReference type="Pfam" id="PF08448">
    <property type="entry name" value="PAS_4"/>
    <property type="match status" value="1"/>
</dbReference>
<dbReference type="SMART" id="SM00388">
    <property type="entry name" value="HisKA"/>
    <property type="match status" value="1"/>
</dbReference>
<accession>A0ABU2ZZI2</accession>
<keyword evidence="9" id="KW-0547">Nucleotide-binding</keyword>
<dbReference type="InterPro" id="IPR000014">
    <property type="entry name" value="PAS"/>
</dbReference>
<keyword evidence="6" id="KW-1133">Transmembrane helix</keyword>
<dbReference type="Gene3D" id="3.40.50.2300">
    <property type="match status" value="1"/>
</dbReference>
<gene>
    <name evidence="9" type="ORF">RM573_07005</name>
</gene>
<sequence>MALAGKNQVVTRYKLSIIGVFIAIMLVALILASFRYYGELRSMEQNELTDLISQTNDINRQFNQAASSVQAIQDYANHTINFPEEVPLKLPLFVQENERFYLQKSRHDILKYRQELSVNITGIGDISEIKDTFENELAMAHSLTPAFMAAQNAIETANWFYYVSENQFVSIYPWVNRNNWQYSNNLIENEHVQRLRNTTSNFDGLLWSAPYIGTSSKSLYTAVGGPVFFQDKYIGAVIINIDLSRLHQKVLLDIKENETYVLINNKGQVLLNRSKHGEPLKKQVSWKNTLPESLANLTLENIHNLPASSQFNALLVQKAELAIDGWLLLKYKPFQAFTNPIFERFMGLFFLLFFGQIVLLAVVYTVTSKTFIKPTQQFISHIAYSAKGDHGKIKPPSGWLHWFNLVGDIFSQNRSLMQQLKEQNNILDSKVNDKTQALLEKSKQHQHDYAILHSVMDAIPDYLIFNDPHGLLIGCNLAFETFIGKKEHAILGRQAGGLIPNELGTALLEAANKSKTQTKHAQGIFQVIETVDNTYELFTSEFFDQEQQVLGTIIIIRDVTEQYAINAALAAAKEQAELANQTKSQFLANMSHEIRTPINAIQGMHSLLEKTPISNQQRKHLASAQNASGALLHLIDELLDLAKIESGNMSIMKAECRLDRIVSQAINLNIGNANNKGIELIVTIESNVPVIAITDEMRLVQVLSNLLNNAIKFTHEGSVTIHLAVIAISDIDTLVRFRIIDTGIGIAKEKQSHLFEAFMQADESMTREYGGSGLGLSICQRIINLLGGEIKIISEEGVGTEFNFVLPLKINNDNPYAKYNKNVQIFCLDYQLPASFNALIEDYEFQYHLLSSPDDINHYSALKLNILFIDANEVDEHLCNVLVEQLCHAETLNSQEKKTQDQDKEKQCMLAVCLPDQSQDYSVSFEYLDKYQLPYIVCEAPLSRNDLFNVIDSSSGANRQKVEPIQHGSSSEIITEVAPQNLANVSILLVEDNLVNQLVAKELLKSMQAEITVVENGQLAIESLEKSSFDVVLMDIQMPVMDGLTATKIVRKNEKFKDLPIIAMTAHARQEDIENSLAAGMNLHIAKPVNAELLLSSILKVLKKA</sequence>
<keyword evidence="4" id="KW-0902">Two-component regulatory system</keyword>
<dbReference type="InterPro" id="IPR013656">
    <property type="entry name" value="PAS_4"/>
</dbReference>
<feature type="domain" description="Response regulatory" evidence="8">
    <location>
        <begin position="986"/>
        <end position="1102"/>
    </location>
</feature>
<dbReference type="InterPro" id="IPR036097">
    <property type="entry name" value="HisK_dim/P_sf"/>
</dbReference>
<protein>
    <recommendedName>
        <fullName evidence="2">histidine kinase</fullName>
        <ecNumber evidence="2">2.7.13.3</ecNumber>
    </recommendedName>
</protein>
<dbReference type="Pfam" id="PF00512">
    <property type="entry name" value="HisKA"/>
    <property type="match status" value="1"/>
</dbReference>
<keyword evidence="3 5" id="KW-0597">Phosphoprotein</keyword>
<feature type="transmembrane region" description="Helical" evidence="6">
    <location>
        <begin position="15"/>
        <end position="37"/>
    </location>
</feature>
<keyword evidence="10" id="KW-1185">Reference proteome</keyword>
<reference evidence="9 10" key="1">
    <citation type="submission" date="2023-09" db="EMBL/GenBank/DDBJ databases">
        <authorList>
            <person name="Rey-Velasco X."/>
        </authorList>
    </citation>
    <scope>NUCLEOTIDE SEQUENCE [LARGE SCALE GENOMIC DNA]</scope>
    <source>
        <strain evidence="9 10">W431</strain>
    </source>
</reference>
<evidence type="ECO:0000313" key="9">
    <source>
        <dbReference type="EMBL" id="MDT0603340.1"/>
    </source>
</evidence>
<dbReference type="InterPro" id="IPR035965">
    <property type="entry name" value="PAS-like_dom_sf"/>
</dbReference>
<feature type="domain" description="Histidine kinase" evidence="7">
    <location>
        <begin position="589"/>
        <end position="810"/>
    </location>
</feature>
<dbReference type="NCBIfam" id="TIGR00229">
    <property type="entry name" value="sensory_box"/>
    <property type="match status" value="1"/>
</dbReference>
<keyword evidence="6" id="KW-0812">Transmembrane</keyword>
<dbReference type="InterPro" id="IPR004358">
    <property type="entry name" value="Sig_transdc_His_kin-like_C"/>
</dbReference>
<dbReference type="InterPro" id="IPR005467">
    <property type="entry name" value="His_kinase_dom"/>
</dbReference>
<dbReference type="PANTHER" id="PTHR45339">
    <property type="entry name" value="HYBRID SIGNAL TRANSDUCTION HISTIDINE KINASE J"/>
    <property type="match status" value="1"/>
</dbReference>
<dbReference type="CDD" id="cd16922">
    <property type="entry name" value="HATPase_EvgS-ArcB-TorS-like"/>
    <property type="match status" value="1"/>
</dbReference>
<comment type="catalytic activity">
    <reaction evidence="1">
        <text>ATP + protein L-histidine = ADP + protein N-phospho-L-histidine.</text>
        <dbReference type="EC" id="2.7.13.3"/>
    </reaction>
</comment>
<dbReference type="InterPro" id="IPR011006">
    <property type="entry name" value="CheY-like_superfamily"/>
</dbReference>
<dbReference type="PANTHER" id="PTHR45339:SF1">
    <property type="entry name" value="HYBRID SIGNAL TRANSDUCTION HISTIDINE KINASE J"/>
    <property type="match status" value="1"/>
</dbReference>
<dbReference type="PROSITE" id="PS50109">
    <property type="entry name" value="HIS_KIN"/>
    <property type="match status" value="1"/>
</dbReference>
<evidence type="ECO:0000256" key="2">
    <source>
        <dbReference type="ARBA" id="ARBA00012438"/>
    </source>
</evidence>
<feature type="modified residue" description="4-aspartylphosphate" evidence="5">
    <location>
        <position position="1035"/>
    </location>
</feature>
<dbReference type="GO" id="GO:0005524">
    <property type="term" value="F:ATP binding"/>
    <property type="evidence" value="ECO:0007669"/>
    <property type="project" value="UniProtKB-KW"/>
</dbReference>
<dbReference type="PROSITE" id="PS50110">
    <property type="entry name" value="RESPONSE_REGULATORY"/>
    <property type="match status" value="1"/>
</dbReference>
<evidence type="ECO:0000256" key="5">
    <source>
        <dbReference type="PROSITE-ProRule" id="PRU00169"/>
    </source>
</evidence>
<dbReference type="Gene3D" id="1.10.287.130">
    <property type="match status" value="1"/>
</dbReference>
<dbReference type="SMART" id="SM00448">
    <property type="entry name" value="REC"/>
    <property type="match status" value="1"/>
</dbReference>
<dbReference type="SUPFAM" id="SSF47384">
    <property type="entry name" value="Homodimeric domain of signal transducing histidine kinase"/>
    <property type="match status" value="1"/>
</dbReference>
<dbReference type="InterPro" id="IPR001789">
    <property type="entry name" value="Sig_transdc_resp-reg_receiver"/>
</dbReference>
<evidence type="ECO:0000259" key="8">
    <source>
        <dbReference type="PROSITE" id="PS50110"/>
    </source>
</evidence>
<evidence type="ECO:0000256" key="1">
    <source>
        <dbReference type="ARBA" id="ARBA00000085"/>
    </source>
</evidence>
<dbReference type="Pfam" id="PF02518">
    <property type="entry name" value="HATPase_c"/>
    <property type="match status" value="1"/>
</dbReference>
<keyword evidence="6" id="KW-0472">Membrane</keyword>
<dbReference type="SUPFAM" id="SSF52172">
    <property type="entry name" value="CheY-like"/>
    <property type="match status" value="1"/>
</dbReference>
<dbReference type="CDD" id="cd17546">
    <property type="entry name" value="REC_hyHK_CKI1_RcsC-like"/>
    <property type="match status" value="1"/>
</dbReference>
<dbReference type="SUPFAM" id="SSF55785">
    <property type="entry name" value="PYP-like sensor domain (PAS domain)"/>
    <property type="match status" value="1"/>
</dbReference>
<feature type="transmembrane region" description="Helical" evidence="6">
    <location>
        <begin position="345"/>
        <end position="366"/>
    </location>
</feature>
<dbReference type="SUPFAM" id="SSF55874">
    <property type="entry name" value="ATPase domain of HSP90 chaperone/DNA topoisomerase II/histidine kinase"/>
    <property type="match status" value="1"/>
</dbReference>
<organism evidence="9 10">
    <name type="scientific">Thalassotalea castellviae</name>
    <dbReference type="NCBI Taxonomy" id="3075612"/>
    <lineage>
        <taxon>Bacteria</taxon>
        <taxon>Pseudomonadati</taxon>
        <taxon>Pseudomonadota</taxon>
        <taxon>Gammaproteobacteria</taxon>
        <taxon>Alteromonadales</taxon>
        <taxon>Colwelliaceae</taxon>
        <taxon>Thalassotalea</taxon>
    </lineage>
</organism>
<evidence type="ECO:0000256" key="3">
    <source>
        <dbReference type="ARBA" id="ARBA00022553"/>
    </source>
</evidence>
<dbReference type="Pfam" id="PF00072">
    <property type="entry name" value="Response_reg"/>
    <property type="match status" value="1"/>
</dbReference>
<dbReference type="EC" id="2.7.13.3" evidence="2"/>
<dbReference type="Proteomes" id="UP001266357">
    <property type="component" value="Unassembled WGS sequence"/>
</dbReference>
<dbReference type="RefSeq" id="WP_311579335.1">
    <property type="nucleotide sequence ID" value="NZ_JAVRIF010000003.1"/>
</dbReference>
<dbReference type="InterPro" id="IPR003661">
    <property type="entry name" value="HisK_dim/P_dom"/>
</dbReference>
<comment type="caution">
    <text evidence="9">The sequence shown here is derived from an EMBL/GenBank/DDBJ whole genome shotgun (WGS) entry which is preliminary data.</text>
</comment>
<dbReference type="InterPro" id="IPR003594">
    <property type="entry name" value="HATPase_dom"/>
</dbReference>
<name>A0ABU2ZZI2_9GAMM</name>
<dbReference type="InterPro" id="IPR036890">
    <property type="entry name" value="HATPase_C_sf"/>
</dbReference>